<accession>A0A932HX12</accession>
<evidence type="ECO:0008006" key="3">
    <source>
        <dbReference type="Google" id="ProtNLM"/>
    </source>
</evidence>
<dbReference type="EMBL" id="JACPUR010000016">
    <property type="protein sequence ID" value="MBI3127141.1"/>
    <property type="molecule type" value="Genomic_DNA"/>
</dbReference>
<dbReference type="Proteomes" id="UP000782312">
    <property type="component" value="Unassembled WGS sequence"/>
</dbReference>
<reference evidence="1" key="1">
    <citation type="submission" date="2020-07" db="EMBL/GenBank/DDBJ databases">
        <title>Huge and variable diversity of episymbiotic CPR bacteria and DPANN archaea in groundwater ecosystems.</title>
        <authorList>
            <person name="He C.Y."/>
            <person name="Keren R."/>
            <person name="Whittaker M."/>
            <person name="Farag I.F."/>
            <person name="Doudna J."/>
            <person name="Cate J.H.D."/>
            <person name="Banfield J.F."/>
        </authorList>
    </citation>
    <scope>NUCLEOTIDE SEQUENCE</scope>
    <source>
        <strain evidence="1">NC_groundwater_763_Ag_S-0.2um_68_21</strain>
    </source>
</reference>
<protein>
    <recommendedName>
        <fullName evidence="3">Apea-like HEPN domain-containing protein</fullName>
    </recommendedName>
</protein>
<organism evidence="1 2">
    <name type="scientific">Tectimicrobiota bacterium</name>
    <dbReference type="NCBI Taxonomy" id="2528274"/>
    <lineage>
        <taxon>Bacteria</taxon>
        <taxon>Pseudomonadati</taxon>
        <taxon>Nitrospinota/Tectimicrobiota group</taxon>
        <taxon>Candidatus Tectimicrobiota</taxon>
    </lineage>
</organism>
<dbReference type="AlphaFoldDB" id="A0A932HX12"/>
<proteinExistence type="predicted"/>
<gene>
    <name evidence="1" type="ORF">HYZ11_06025</name>
</gene>
<evidence type="ECO:0000313" key="1">
    <source>
        <dbReference type="EMBL" id="MBI3127141.1"/>
    </source>
</evidence>
<evidence type="ECO:0000313" key="2">
    <source>
        <dbReference type="Proteomes" id="UP000782312"/>
    </source>
</evidence>
<comment type="caution">
    <text evidence="1">The sequence shown here is derived from an EMBL/GenBank/DDBJ whole genome shotgun (WGS) entry which is preliminary data.</text>
</comment>
<sequence>MTEQYELAPLTNFVWDGTRFELPRIGAIQRLDLPIHLEKFKKILSEVEIQRLSACPFWLVFRPSAESNLQPAAILFVFQFLLWLVVPTRTQIEFRFISTDGADPTLANRAFRILDQFHWLEKIVQERVSTGHLEEIRRYTDNLLWIVTSSERLLNSLQLTYSGITSLMWQARFICFSATMEGLLTYSSEPGIAKRLAGSFACLVDRDPERRLRLYHEFRRLYDIRSDIAHGRANHLKQPEKNIEELIAYENLVRLLWKSILAEPTTARELEKTDNHRRTFIQSLMEGFHPPEN</sequence>
<name>A0A932HX12_UNCTE</name>